<evidence type="ECO:0000313" key="2">
    <source>
        <dbReference type="EMBL" id="CAH1430653.1"/>
    </source>
</evidence>
<gene>
    <name evidence="2" type="ORF">LVIROSA_LOCUS17411</name>
</gene>
<evidence type="ECO:0000313" key="3">
    <source>
        <dbReference type="Proteomes" id="UP001157418"/>
    </source>
</evidence>
<organism evidence="2 3">
    <name type="scientific">Lactuca virosa</name>
    <dbReference type="NCBI Taxonomy" id="75947"/>
    <lineage>
        <taxon>Eukaryota</taxon>
        <taxon>Viridiplantae</taxon>
        <taxon>Streptophyta</taxon>
        <taxon>Embryophyta</taxon>
        <taxon>Tracheophyta</taxon>
        <taxon>Spermatophyta</taxon>
        <taxon>Magnoliopsida</taxon>
        <taxon>eudicotyledons</taxon>
        <taxon>Gunneridae</taxon>
        <taxon>Pentapetalae</taxon>
        <taxon>asterids</taxon>
        <taxon>campanulids</taxon>
        <taxon>Asterales</taxon>
        <taxon>Asteraceae</taxon>
        <taxon>Cichorioideae</taxon>
        <taxon>Cichorieae</taxon>
        <taxon>Lactucinae</taxon>
        <taxon>Lactuca</taxon>
    </lineage>
</organism>
<dbReference type="Proteomes" id="UP001157418">
    <property type="component" value="Unassembled WGS sequence"/>
</dbReference>
<comment type="caution">
    <text evidence="2">The sequence shown here is derived from an EMBL/GenBank/DDBJ whole genome shotgun (WGS) entry which is preliminary data.</text>
</comment>
<keyword evidence="3" id="KW-1185">Reference proteome</keyword>
<dbReference type="AlphaFoldDB" id="A0AAU9N180"/>
<evidence type="ECO:0000256" key="1">
    <source>
        <dbReference type="SAM" id="MobiDB-lite"/>
    </source>
</evidence>
<name>A0AAU9N180_9ASTR</name>
<feature type="region of interest" description="Disordered" evidence="1">
    <location>
        <begin position="64"/>
        <end position="95"/>
    </location>
</feature>
<proteinExistence type="predicted"/>
<dbReference type="SUPFAM" id="SSF52058">
    <property type="entry name" value="L domain-like"/>
    <property type="match status" value="1"/>
</dbReference>
<dbReference type="InterPro" id="IPR032675">
    <property type="entry name" value="LRR_dom_sf"/>
</dbReference>
<dbReference type="EMBL" id="CAKMRJ010003334">
    <property type="protein sequence ID" value="CAH1430653.1"/>
    <property type="molecule type" value="Genomic_DNA"/>
</dbReference>
<accession>A0AAU9N180</accession>
<feature type="region of interest" description="Disordered" evidence="1">
    <location>
        <begin position="143"/>
        <end position="163"/>
    </location>
</feature>
<protein>
    <submittedName>
        <fullName evidence="2">Uncharacterized protein</fullName>
    </submittedName>
</protein>
<feature type="compositionally biased region" description="Basic and acidic residues" evidence="1">
    <location>
        <begin position="86"/>
        <end position="95"/>
    </location>
</feature>
<dbReference type="Gene3D" id="3.80.10.10">
    <property type="entry name" value="Ribonuclease Inhibitor"/>
    <property type="match status" value="1"/>
</dbReference>
<reference evidence="2 3" key="1">
    <citation type="submission" date="2022-01" db="EMBL/GenBank/DDBJ databases">
        <authorList>
            <person name="Xiong W."/>
            <person name="Schranz E."/>
        </authorList>
    </citation>
    <scope>NUCLEOTIDE SEQUENCE [LARGE SCALE GENOMIC DNA]</scope>
</reference>
<sequence>MPNFVFKLFKAVLEANLVGGLAYYVTAPSQAFPIIRQPTTTSQFSAAPPCRHRGRCSIGGFSQQKTLLPKNPKSQERGCLPPIEPSSERPEFKKSNNEEAAVLSASRAASTVVYATNATEVFSFLSDDLLWSTNHLLRRENVHHTQPTDPEYAPPVVKGETPGQRRARIHRLRTNFEFITLTLSLWLTFVHFDDRDLSYNFFNGSIPESLGGLTSLRILNLNGNSL</sequence>